<evidence type="ECO:0000256" key="4">
    <source>
        <dbReference type="ARBA" id="ARBA00022679"/>
    </source>
</evidence>
<feature type="transmembrane region" description="Helical" evidence="8">
    <location>
        <begin position="103"/>
        <end position="119"/>
    </location>
</feature>
<proteinExistence type="predicted"/>
<keyword evidence="4" id="KW-0808">Transferase</keyword>
<feature type="transmembrane region" description="Helical" evidence="8">
    <location>
        <begin position="341"/>
        <end position="362"/>
    </location>
</feature>
<feature type="domain" description="Glycosyltransferase RgtA/B/C/D-like" evidence="9">
    <location>
        <begin position="73"/>
        <end position="212"/>
    </location>
</feature>
<feature type="transmembrane region" description="Helical" evidence="8">
    <location>
        <begin position="155"/>
        <end position="182"/>
    </location>
</feature>
<dbReference type="PANTHER" id="PTHR33908:SF11">
    <property type="entry name" value="MEMBRANE PROTEIN"/>
    <property type="match status" value="1"/>
</dbReference>
<keyword evidence="7 8" id="KW-0472">Membrane</keyword>
<keyword evidence="3" id="KW-0328">Glycosyltransferase</keyword>
<gene>
    <name evidence="10" type="ORF">Pan14r_53670</name>
</gene>
<evidence type="ECO:0000256" key="6">
    <source>
        <dbReference type="ARBA" id="ARBA00022989"/>
    </source>
</evidence>
<feature type="transmembrane region" description="Helical" evidence="8">
    <location>
        <begin position="374"/>
        <end position="394"/>
    </location>
</feature>
<accession>A0A5C5XRG2</accession>
<evidence type="ECO:0000256" key="1">
    <source>
        <dbReference type="ARBA" id="ARBA00004651"/>
    </source>
</evidence>
<evidence type="ECO:0000313" key="11">
    <source>
        <dbReference type="Proteomes" id="UP000317238"/>
    </source>
</evidence>
<evidence type="ECO:0000256" key="8">
    <source>
        <dbReference type="SAM" id="Phobius"/>
    </source>
</evidence>
<evidence type="ECO:0000256" key="2">
    <source>
        <dbReference type="ARBA" id="ARBA00022475"/>
    </source>
</evidence>
<feature type="transmembrane region" description="Helical" evidence="8">
    <location>
        <begin position="126"/>
        <end position="143"/>
    </location>
</feature>
<keyword evidence="2" id="KW-1003">Cell membrane</keyword>
<dbReference type="Proteomes" id="UP000317238">
    <property type="component" value="Unassembled WGS sequence"/>
</dbReference>
<feature type="transmembrane region" description="Helical" evidence="8">
    <location>
        <begin position="194"/>
        <end position="214"/>
    </location>
</feature>
<keyword evidence="6 8" id="KW-1133">Transmembrane helix</keyword>
<feature type="transmembrane region" description="Helical" evidence="8">
    <location>
        <begin position="80"/>
        <end position="97"/>
    </location>
</feature>
<comment type="subcellular location">
    <subcellularLocation>
        <location evidence="1">Cell membrane</location>
        <topology evidence="1">Multi-pass membrane protein</topology>
    </subcellularLocation>
</comment>
<feature type="transmembrane region" description="Helical" evidence="8">
    <location>
        <begin position="400"/>
        <end position="419"/>
    </location>
</feature>
<evidence type="ECO:0000259" key="9">
    <source>
        <dbReference type="Pfam" id="PF13231"/>
    </source>
</evidence>
<sequence length="425" mass="47211">MAQAGVMWFNPSSFVDDPDAYRRIAWTLDQSGVFGVMWPESEAKPTAFRPPLYPILLSTITTKASDATIAALPRWRIGTLHLLLNAITLICVAAISAEHFGRVSAGLACLLIGIDPILLRQSTLVMTEPLATALTAWTLWWWMRRPAETAGSRWVRSLIIASTLGLAFLCRPTFLVWAFLLASVAWIELPRRTAIIRCGVIAAVMLVTVGAWTYRNLRVMGHPVWATTHGGYTILLGNNRFFYDYLSEPFSWTAWDATPFLNAYSDRHDASLSTADLWQIPPESVSPLPENASEIDEDRWAGDVAKATITSRPSMFAWACGVRLMRLWSPVPLSTRDRSTLGLAVISAYYVIFGVLFLVSMVRHKGRLFGAPWLAIWAMVLALSAVHSVYWSNLRMRTPAMPGLAVIAAGSIARSTALTRREDDR</sequence>
<dbReference type="InterPro" id="IPR050297">
    <property type="entry name" value="LipidA_mod_glycosyltrf_83"/>
</dbReference>
<protein>
    <recommendedName>
        <fullName evidence="9">Glycosyltransferase RgtA/B/C/D-like domain-containing protein</fullName>
    </recommendedName>
</protein>
<evidence type="ECO:0000256" key="5">
    <source>
        <dbReference type="ARBA" id="ARBA00022692"/>
    </source>
</evidence>
<dbReference type="GO" id="GO:0016763">
    <property type="term" value="F:pentosyltransferase activity"/>
    <property type="evidence" value="ECO:0007669"/>
    <property type="project" value="TreeGrafter"/>
</dbReference>
<comment type="caution">
    <text evidence="10">The sequence shown here is derived from an EMBL/GenBank/DDBJ whole genome shotgun (WGS) entry which is preliminary data.</text>
</comment>
<organism evidence="10 11">
    <name type="scientific">Crateriforma conspicua</name>
    <dbReference type="NCBI Taxonomy" id="2527996"/>
    <lineage>
        <taxon>Bacteria</taxon>
        <taxon>Pseudomonadati</taxon>
        <taxon>Planctomycetota</taxon>
        <taxon>Planctomycetia</taxon>
        <taxon>Planctomycetales</taxon>
        <taxon>Planctomycetaceae</taxon>
        <taxon>Crateriforma</taxon>
    </lineage>
</organism>
<dbReference type="EMBL" id="SJPL01000002">
    <property type="protein sequence ID" value="TWT65817.1"/>
    <property type="molecule type" value="Genomic_DNA"/>
</dbReference>
<dbReference type="InterPro" id="IPR038731">
    <property type="entry name" value="RgtA/B/C-like"/>
</dbReference>
<keyword evidence="11" id="KW-1185">Reference proteome</keyword>
<evidence type="ECO:0000256" key="7">
    <source>
        <dbReference type="ARBA" id="ARBA00023136"/>
    </source>
</evidence>
<evidence type="ECO:0000313" key="10">
    <source>
        <dbReference type="EMBL" id="TWT65817.1"/>
    </source>
</evidence>
<name>A0A5C5XRG2_9PLAN</name>
<dbReference type="Pfam" id="PF13231">
    <property type="entry name" value="PMT_2"/>
    <property type="match status" value="1"/>
</dbReference>
<dbReference type="AlphaFoldDB" id="A0A5C5XRG2"/>
<keyword evidence="5 8" id="KW-0812">Transmembrane</keyword>
<dbReference type="GO" id="GO:0005886">
    <property type="term" value="C:plasma membrane"/>
    <property type="evidence" value="ECO:0007669"/>
    <property type="project" value="UniProtKB-SubCell"/>
</dbReference>
<reference evidence="10 11" key="1">
    <citation type="submission" date="2019-02" db="EMBL/GenBank/DDBJ databases">
        <title>Deep-cultivation of Planctomycetes and their phenomic and genomic characterization uncovers novel biology.</title>
        <authorList>
            <person name="Wiegand S."/>
            <person name="Jogler M."/>
            <person name="Boedeker C."/>
            <person name="Pinto D."/>
            <person name="Vollmers J."/>
            <person name="Rivas-Marin E."/>
            <person name="Kohn T."/>
            <person name="Peeters S.H."/>
            <person name="Heuer A."/>
            <person name="Rast P."/>
            <person name="Oberbeckmann S."/>
            <person name="Bunk B."/>
            <person name="Jeske O."/>
            <person name="Meyerdierks A."/>
            <person name="Storesund J.E."/>
            <person name="Kallscheuer N."/>
            <person name="Luecker S."/>
            <person name="Lage O.M."/>
            <person name="Pohl T."/>
            <person name="Merkel B.J."/>
            <person name="Hornburger P."/>
            <person name="Mueller R.-W."/>
            <person name="Bruemmer F."/>
            <person name="Labrenz M."/>
            <person name="Spormann A.M."/>
            <person name="Op Den Camp H."/>
            <person name="Overmann J."/>
            <person name="Amann R."/>
            <person name="Jetten M.S.M."/>
            <person name="Mascher T."/>
            <person name="Medema M.H."/>
            <person name="Devos D.P."/>
            <person name="Kaster A.-K."/>
            <person name="Ovreas L."/>
            <person name="Rohde M."/>
            <person name="Galperin M.Y."/>
            <person name="Jogler C."/>
        </authorList>
    </citation>
    <scope>NUCLEOTIDE SEQUENCE [LARGE SCALE GENOMIC DNA]</scope>
    <source>
        <strain evidence="10 11">Pan14r</strain>
    </source>
</reference>
<dbReference type="PANTHER" id="PTHR33908">
    <property type="entry name" value="MANNOSYLTRANSFERASE YKCB-RELATED"/>
    <property type="match status" value="1"/>
</dbReference>
<dbReference type="GO" id="GO:0009103">
    <property type="term" value="P:lipopolysaccharide biosynthetic process"/>
    <property type="evidence" value="ECO:0007669"/>
    <property type="project" value="UniProtKB-ARBA"/>
</dbReference>
<evidence type="ECO:0000256" key="3">
    <source>
        <dbReference type="ARBA" id="ARBA00022676"/>
    </source>
</evidence>